<feature type="domain" description="Core-binding (CB)" evidence="7">
    <location>
        <begin position="128"/>
        <end position="211"/>
    </location>
</feature>
<dbReference type="InterPro" id="IPR013762">
    <property type="entry name" value="Integrase-like_cat_sf"/>
</dbReference>
<dbReference type="PROSITE" id="PS51898">
    <property type="entry name" value="TYR_RECOMBINASE"/>
    <property type="match status" value="1"/>
</dbReference>
<dbReference type="KEGG" id="adin:H7849_23845"/>
<protein>
    <submittedName>
        <fullName evidence="8">Site-specific integrase</fullName>
    </submittedName>
</protein>
<accession>A0A7G8BHI9</accession>
<evidence type="ECO:0000256" key="5">
    <source>
        <dbReference type="PROSITE-ProRule" id="PRU01248"/>
    </source>
</evidence>
<dbReference type="PANTHER" id="PTHR30349">
    <property type="entry name" value="PHAGE INTEGRASE-RELATED"/>
    <property type="match status" value="1"/>
</dbReference>
<evidence type="ECO:0000313" key="9">
    <source>
        <dbReference type="Proteomes" id="UP000515312"/>
    </source>
</evidence>
<dbReference type="CDD" id="cd00397">
    <property type="entry name" value="DNA_BRE_C"/>
    <property type="match status" value="1"/>
</dbReference>
<dbReference type="InterPro" id="IPR011010">
    <property type="entry name" value="DNA_brk_join_enz"/>
</dbReference>
<dbReference type="SUPFAM" id="SSF56349">
    <property type="entry name" value="DNA breaking-rejoining enzymes"/>
    <property type="match status" value="1"/>
</dbReference>
<feature type="domain" description="Tyr recombinase" evidence="6">
    <location>
        <begin position="241"/>
        <end position="439"/>
    </location>
</feature>
<dbReference type="PROSITE" id="PS51900">
    <property type="entry name" value="CB"/>
    <property type="match status" value="1"/>
</dbReference>
<evidence type="ECO:0000256" key="1">
    <source>
        <dbReference type="ARBA" id="ARBA00008857"/>
    </source>
</evidence>
<organism evidence="8 9">
    <name type="scientific">Alloacidobacterium dinghuense</name>
    <dbReference type="NCBI Taxonomy" id="2763107"/>
    <lineage>
        <taxon>Bacteria</taxon>
        <taxon>Pseudomonadati</taxon>
        <taxon>Acidobacteriota</taxon>
        <taxon>Terriglobia</taxon>
        <taxon>Terriglobales</taxon>
        <taxon>Acidobacteriaceae</taxon>
        <taxon>Alloacidobacterium</taxon>
    </lineage>
</organism>
<keyword evidence="2" id="KW-0229">DNA integration</keyword>
<name>A0A7G8BHI9_9BACT</name>
<evidence type="ECO:0000259" key="7">
    <source>
        <dbReference type="PROSITE" id="PS51900"/>
    </source>
</evidence>
<dbReference type="Proteomes" id="UP000515312">
    <property type="component" value="Chromosome"/>
</dbReference>
<dbReference type="InterPro" id="IPR010998">
    <property type="entry name" value="Integrase_recombinase_N"/>
</dbReference>
<evidence type="ECO:0000313" key="8">
    <source>
        <dbReference type="EMBL" id="QNI32009.1"/>
    </source>
</evidence>
<evidence type="ECO:0000256" key="3">
    <source>
        <dbReference type="ARBA" id="ARBA00023125"/>
    </source>
</evidence>
<dbReference type="InterPro" id="IPR044068">
    <property type="entry name" value="CB"/>
</dbReference>
<dbReference type="RefSeq" id="WP_186742966.1">
    <property type="nucleotide sequence ID" value="NZ_CP060394.1"/>
</dbReference>
<evidence type="ECO:0000256" key="2">
    <source>
        <dbReference type="ARBA" id="ARBA00022908"/>
    </source>
</evidence>
<sequence length="446" mass="49911">MANSKVALLMRVRLRDGKRIYAAPVVTKNGKFKPLNAVIDGKVEHHPEGVYVLRYREDGRLIYRQVGSDADAAETAKLNLQLELRRKAPGAKAVTLPVTAAVLRAAGSPTPVALPVPADDKRKSRVQESLTSLRDSFIKKFAYGSADTIYAYTYVATEFVTLVTKRDKNTPVDLDESDVLAFDRHLESKGNSKTTRASRYGYVRCFLRHCGLNPSRTDDKDETSGVVSAPQHKKLKAKPKLAVETFNEADLQKLYAVSSERHRMVWMAFRMLGLRDEELAYTLWSNIDWEHRLWLVRFKPAGSFPWNPKLGWKSKDSEERDIPIPDVLYTELKTWRNKNPKSHLVFPTSGGQTDIKLLKALKSDWRNAGLNCGHCVGCLGPKIECGKAKLKTFRSTYLTTMLRYVDLRSVQALAGHSDIATTQRYLAPASQAVLQNAANAAFGSAT</sequence>
<reference evidence="8 9" key="1">
    <citation type="submission" date="2020-08" db="EMBL/GenBank/DDBJ databases">
        <title>Edaphobacter telluris sp. nov. and Acidobacterium dinghuensis sp. nov., two acidobacteria isolated from forest soil.</title>
        <authorList>
            <person name="Fu J."/>
            <person name="Qiu L."/>
        </authorList>
    </citation>
    <scope>NUCLEOTIDE SEQUENCE [LARGE SCALE GENOMIC DNA]</scope>
    <source>
        <strain evidence="8">4Y35</strain>
    </source>
</reference>
<evidence type="ECO:0000259" key="6">
    <source>
        <dbReference type="PROSITE" id="PS51898"/>
    </source>
</evidence>
<keyword evidence="9" id="KW-1185">Reference proteome</keyword>
<dbReference type="GO" id="GO:0015074">
    <property type="term" value="P:DNA integration"/>
    <property type="evidence" value="ECO:0007669"/>
    <property type="project" value="UniProtKB-KW"/>
</dbReference>
<keyword evidence="4" id="KW-0233">DNA recombination</keyword>
<gene>
    <name evidence="8" type="ORF">H7849_23845</name>
</gene>
<comment type="similarity">
    <text evidence="1">Belongs to the 'phage' integrase family.</text>
</comment>
<keyword evidence="3 5" id="KW-0238">DNA-binding</keyword>
<dbReference type="GO" id="GO:0003677">
    <property type="term" value="F:DNA binding"/>
    <property type="evidence" value="ECO:0007669"/>
    <property type="project" value="UniProtKB-UniRule"/>
</dbReference>
<dbReference type="PANTHER" id="PTHR30349:SF41">
    <property type="entry name" value="INTEGRASE_RECOMBINASE PROTEIN MJ0367-RELATED"/>
    <property type="match status" value="1"/>
</dbReference>
<dbReference type="GO" id="GO:0006310">
    <property type="term" value="P:DNA recombination"/>
    <property type="evidence" value="ECO:0007669"/>
    <property type="project" value="UniProtKB-KW"/>
</dbReference>
<dbReference type="InterPro" id="IPR050090">
    <property type="entry name" value="Tyrosine_recombinase_XerCD"/>
</dbReference>
<dbReference type="EMBL" id="CP060394">
    <property type="protein sequence ID" value="QNI32009.1"/>
    <property type="molecule type" value="Genomic_DNA"/>
</dbReference>
<dbReference type="Gene3D" id="1.10.150.130">
    <property type="match status" value="1"/>
</dbReference>
<dbReference type="InterPro" id="IPR002104">
    <property type="entry name" value="Integrase_catalytic"/>
</dbReference>
<evidence type="ECO:0000256" key="4">
    <source>
        <dbReference type="ARBA" id="ARBA00023172"/>
    </source>
</evidence>
<dbReference type="Pfam" id="PF00589">
    <property type="entry name" value="Phage_integrase"/>
    <property type="match status" value="1"/>
</dbReference>
<dbReference type="AlphaFoldDB" id="A0A7G8BHI9"/>
<dbReference type="Gene3D" id="1.10.443.10">
    <property type="entry name" value="Intergrase catalytic core"/>
    <property type="match status" value="1"/>
</dbReference>
<proteinExistence type="inferred from homology"/>